<sequence>MQRFRFNHKVKFNHFPNIANNFKFKQSSSATSGIKGFKIATKPKLSIISRLTHFGNCSTNDSNITLVPILDTSTSTASLISDKLFFVLHSTSVSSSSQRLVNSDSVGVPTISSSESVKSSVELFFFSSFNIMTGSLSISAKLYVLALVHLWFVKFFHFVFQHTLNHYAFFLCDCLKIYNTLLTMLLHFSILHFFRNQSSIIVTTIFTKTKDNI</sequence>
<comment type="caution">
    <text evidence="2">The sequence shown here is derived from an EMBL/GenBank/DDBJ whole genome shotgun (WGS) entry which is preliminary data.</text>
</comment>
<gene>
    <name evidence="2" type="ORF">AGLY_008300</name>
</gene>
<dbReference type="EMBL" id="VYZN01000027">
    <property type="protein sequence ID" value="KAE9535008.1"/>
    <property type="molecule type" value="Genomic_DNA"/>
</dbReference>
<evidence type="ECO:0000256" key="1">
    <source>
        <dbReference type="SAM" id="Phobius"/>
    </source>
</evidence>
<keyword evidence="1" id="KW-0812">Transmembrane</keyword>
<organism evidence="2 3">
    <name type="scientific">Aphis glycines</name>
    <name type="common">Soybean aphid</name>
    <dbReference type="NCBI Taxonomy" id="307491"/>
    <lineage>
        <taxon>Eukaryota</taxon>
        <taxon>Metazoa</taxon>
        <taxon>Ecdysozoa</taxon>
        <taxon>Arthropoda</taxon>
        <taxon>Hexapoda</taxon>
        <taxon>Insecta</taxon>
        <taxon>Pterygota</taxon>
        <taxon>Neoptera</taxon>
        <taxon>Paraneoptera</taxon>
        <taxon>Hemiptera</taxon>
        <taxon>Sternorrhyncha</taxon>
        <taxon>Aphidomorpha</taxon>
        <taxon>Aphidoidea</taxon>
        <taxon>Aphididae</taxon>
        <taxon>Aphidini</taxon>
        <taxon>Aphis</taxon>
        <taxon>Aphis</taxon>
    </lineage>
</organism>
<evidence type="ECO:0000313" key="3">
    <source>
        <dbReference type="Proteomes" id="UP000475862"/>
    </source>
</evidence>
<protein>
    <submittedName>
        <fullName evidence="2">Uncharacterized protein</fullName>
    </submittedName>
</protein>
<feature type="transmembrane region" description="Helical" evidence="1">
    <location>
        <begin position="142"/>
        <end position="160"/>
    </location>
</feature>
<feature type="transmembrane region" description="Helical" evidence="1">
    <location>
        <begin position="166"/>
        <end position="188"/>
    </location>
</feature>
<evidence type="ECO:0000313" key="2">
    <source>
        <dbReference type="EMBL" id="KAE9535008.1"/>
    </source>
</evidence>
<dbReference type="AlphaFoldDB" id="A0A6G0TLM5"/>
<reference evidence="2 3" key="1">
    <citation type="submission" date="2019-08" db="EMBL/GenBank/DDBJ databases">
        <title>The genome of the soybean aphid Biotype 1, its phylome, world population structure and adaptation to the North American continent.</title>
        <authorList>
            <person name="Giordano R."/>
            <person name="Donthu R.K."/>
            <person name="Hernandez A.G."/>
            <person name="Wright C.L."/>
            <person name="Zimin A.V."/>
        </authorList>
    </citation>
    <scope>NUCLEOTIDE SEQUENCE [LARGE SCALE GENOMIC DNA]</scope>
    <source>
        <tissue evidence="2">Whole aphids</tissue>
    </source>
</reference>
<proteinExistence type="predicted"/>
<keyword evidence="3" id="KW-1185">Reference proteome</keyword>
<keyword evidence="1" id="KW-0472">Membrane</keyword>
<accession>A0A6G0TLM5</accession>
<name>A0A6G0TLM5_APHGL</name>
<keyword evidence="1" id="KW-1133">Transmembrane helix</keyword>
<dbReference type="Proteomes" id="UP000475862">
    <property type="component" value="Unassembled WGS sequence"/>
</dbReference>